<feature type="compositionally biased region" description="Basic and acidic residues" evidence="1">
    <location>
        <begin position="127"/>
        <end position="139"/>
    </location>
</feature>
<reference evidence="4 5" key="1">
    <citation type="submission" date="2019-05" db="EMBL/GenBank/DDBJ databases">
        <title>Emergence of the Ug99 lineage of the wheat stem rust pathogen through somatic hybridization.</title>
        <authorList>
            <person name="Li F."/>
            <person name="Upadhyaya N.M."/>
            <person name="Sperschneider J."/>
            <person name="Matny O."/>
            <person name="Nguyen-Phuc H."/>
            <person name="Mago R."/>
            <person name="Raley C."/>
            <person name="Miller M.E."/>
            <person name="Silverstein K.A.T."/>
            <person name="Henningsen E."/>
            <person name="Hirsch C.D."/>
            <person name="Visser B."/>
            <person name="Pretorius Z.A."/>
            <person name="Steffenson B.J."/>
            <person name="Schwessinger B."/>
            <person name="Dodds P.N."/>
            <person name="Figueroa M."/>
        </authorList>
    </citation>
    <scope>NUCLEOTIDE SEQUENCE [LARGE SCALE GENOMIC DNA]</scope>
    <source>
        <strain evidence="2">21-0</strain>
        <strain evidence="3 5">Ug99</strain>
    </source>
</reference>
<evidence type="ECO:0000313" key="3">
    <source>
        <dbReference type="EMBL" id="KAA1125434.1"/>
    </source>
</evidence>
<keyword evidence="4" id="KW-1185">Reference proteome</keyword>
<name>A0A5B0RL44_PUCGR</name>
<dbReference type="AlphaFoldDB" id="A0A5B0RL44"/>
<comment type="caution">
    <text evidence="3">The sequence shown here is derived from an EMBL/GenBank/DDBJ whole genome shotgun (WGS) entry which is preliminary data.</text>
</comment>
<dbReference type="EMBL" id="VDEP01000178">
    <property type="protein sequence ID" value="KAA1125434.1"/>
    <property type="molecule type" value="Genomic_DNA"/>
</dbReference>
<dbReference type="EMBL" id="VSWC01000092">
    <property type="protein sequence ID" value="KAA1091047.1"/>
    <property type="molecule type" value="Genomic_DNA"/>
</dbReference>
<feature type="compositionally biased region" description="Acidic residues" evidence="1">
    <location>
        <begin position="147"/>
        <end position="160"/>
    </location>
</feature>
<evidence type="ECO:0000256" key="1">
    <source>
        <dbReference type="SAM" id="MobiDB-lite"/>
    </source>
</evidence>
<sequence>MRCSLQEANHSGMDHPRSSPRIGVFPTANRDSVQQLFQQSSDQNLIEHNHHLPIHINKILFKMDPIDLLNLMDDDDDLLAASQINLQIISAIRSSRGTTSQDDTASESHGSESEVRDSESEECGSESDDHCSKSEKRGPQPEGSGSESEESCSESEESSSESEKCYSDSERRSPTLEKRRFQIQESCSKSDENGFKSCSKSKGKKSRIQI</sequence>
<dbReference type="Proteomes" id="UP000325313">
    <property type="component" value="Unassembled WGS sequence"/>
</dbReference>
<feature type="region of interest" description="Disordered" evidence="1">
    <location>
        <begin position="94"/>
        <end position="210"/>
    </location>
</feature>
<gene>
    <name evidence="2" type="ORF">PGT21_021642</name>
    <name evidence="3" type="ORF">PGTUg99_010731</name>
</gene>
<feature type="compositionally biased region" description="Basic residues" evidence="1">
    <location>
        <begin position="199"/>
        <end position="210"/>
    </location>
</feature>
<accession>A0A5B0RL44</accession>
<proteinExistence type="predicted"/>
<protein>
    <submittedName>
        <fullName evidence="3">Uncharacterized protein</fullName>
    </submittedName>
</protein>
<feature type="region of interest" description="Disordered" evidence="1">
    <location>
        <begin position="1"/>
        <end position="23"/>
    </location>
</feature>
<evidence type="ECO:0000313" key="2">
    <source>
        <dbReference type="EMBL" id="KAA1091047.1"/>
    </source>
</evidence>
<feature type="compositionally biased region" description="Basic and acidic residues" evidence="1">
    <location>
        <begin position="109"/>
        <end position="118"/>
    </location>
</feature>
<feature type="compositionally biased region" description="Basic and acidic residues" evidence="1">
    <location>
        <begin position="161"/>
        <end position="194"/>
    </location>
</feature>
<evidence type="ECO:0000313" key="5">
    <source>
        <dbReference type="Proteomes" id="UP000325313"/>
    </source>
</evidence>
<evidence type="ECO:0000313" key="4">
    <source>
        <dbReference type="Proteomes" id="UP000324748"/>
    </source>
</evidence>
<dbReference type="Proteomes" id="UP000324748">
    <property type="component" value="Unassembled WGS sequence"/>
</dbReference>
<organism evidence="3 5">
    <name type="scientific">Puccinia graminis f. sp. tritici</name>
    <dbReference type="NCBI Taxonomy" id="56615"/>
    <lineage>
        <taxon>Eukaryota</taxon>
        <taxon>Fungi</taxon>
        <taxon>Dikarya</taxon>
        <taxon>Basidiomycota</taxon>
        <taxon>Pucciniomycotina</taxon>
        <taxon>Pucciniomycetes</taxon>
        <taxon>Pucciniales</taxon>
        <taxon>Pucciniaceae</taxon>
        <taxon>Puccinia</taxon>
    </lineage>
</organism>
<feature type="compositionally biased region" description="Polar residues" evidence="1">
    <location>
        <begin position="94"/>
        <end position="103"/>
    </location>
</feature>